<feature type="signal peptide" evidence="1">
    <location>
        <begin position="1"/>
        <end position="22"/>
    </location>
</feature>
<proteinExistence type="predicted"/>
<evidence type="ECO:0000313" key="2">
    <source>
        <dbReference type="EMBL" id="KAJ1373944.1"/>
    </source>
</evidence>
<evidence type="ECO:0000313" key="3">
    <source>
        <dbReference type="Proteomes" id="UP001196413"/>
    </source>
</evidence>
<organism evidence="2 3">
    <name type="scientific">Parelaphostrongylus tenuis</name>
    <name type="common">Meningeal worm</name>
    <dbReference type="NCBI Taxonomy" id="148309"/>
    <lineage>
        <taxon>Eukaryota</taxon>
        <taxon>Metazoa</taxon>
        <taxon>Ecdysozoa</taxon>
        <taxon>Nematoda</taxon>
        <taxon>Chromadorea</taxon>
        <taxon>Rhabditida</taxon>
        <taxon>Rhabditina</taxon>
        <taxon>Rhabditomorpha</taxon>
        <taxon>Strongyloidea</taxon>
        <taxon>Metastrongylidae</taxon>
        <taxon>Parelaphostrongylus</taxon>
    </lineage>
</organism>
<dbReference type="Proteomes" id="UP001196413">
    <property type="component" value="Unassembled WGS sequence"/>
</dbReference>
<feature type="chain" id="PRO_5041942660" evidence="1">
    <location>
        <begin position="23"/>
        <end position="137"/>
    </location>
</feature>
<protein>
    <submittedName>
        <fullName evidence="2">Uncharacterized protein</fullName>
    </submittedName>
</protein>
<comment type="caution">
    <text evidence="2">The sequence shown here is derived from an EMBL/GenBank/DDBJ whole genome shotgun (WGS) entry which is preliminary data.</text>
</comment>
<reference evidence="2" key="1">
    <citation type="submission" date="2021-06" db="EMBL/GenBank/DDBJ databases">
        <title>Parelaphostrongylus tenuis whole genome reference sequence.</title>
        <authorList>
            <person name="Garwood T.J."/>
            <person name="Larsen P.A."/>
            <person name="Fountain-Jones N.M."/>
            <person name="Garbe J.R."/>
            <person name="Macchietto M.G."/>
            <person name="Kania S.A."/>
            <person name="Gerhold R.W."/>
            <person name="Richards J.E."/>
            <person name="Wolf T.M."/>
        </authorList>
    </citation>
    <scope>NUCLEOTIDE SEQUENCE</scope>
    <source>
        <strain evidence="2">MNPRO001-30</strain>
        <tissue evidence="2">Meninges</tissue>
    </source>
</reference>
<gene>
    <name evidence="2" type="ORF">KIN20_036507</name>
</gene>
<keyword evidence="3" id="KW-1185">Reference proteome</keyword>
<dbReference type="AlphaFoldDB" id="A0AAD5RCW9"/>
<keyword evidence="1" id="KW-0732">Signal</keyword>
<sequence>MMSFLGMFLSLIVVCLLFFITAENDLYAHHPKILATAIESVKGDEKDDIWDCCCWEKENDLYRGGMPSCAWVKGKCDEKHSGYSEEDCGQKPRSDCFHSTSIKRRTEVDWHTPDLSTYFVRIRGYGNRDHIFALLEL</sequence>
<dbReference type="EMBL" id="JAHQIW010007363">
    <property type="protein sequence ID" value="KAJ1373944.1"/>
    <property type="molecule type" value="Genomic_DNA"/>
</dbReference>
<evidence type="ECO:0000256" key="1">
    <source>
        <dbReference type="SAM" id="SignalP"/>
    </source>
</evidence>
<name>A0AAD5RCW9_PARTN</name>
<accession>A0AAD5RCW9</accession>